<accession>A0A856MC27</accession>
<name>A0A856MC27_9CYAN</name>
<gene>
    <name evidence="1" type="ORF">DP114_00185</name>
</gene>
<keyword evidence="2" id="KW-1185">Reference proteome</keyword>
<sequence length="283" mass="32867">MAQNTNRLGILERPAKSLHDLARFIITPWLERASVKSLQKRVDYLERRLSQDLPNTEQRLGSLIQQLQRQFNFLQDNTTNRIDKLLEYDLPQQVLDVLKEQTDLITQNIKPIVEDLIREQEEKKRSQESISEALTQVKHHKIEEFSEHLIEFTASLPLVEEQSAASLEAGLWLLAHREEITQQVADELLGSQDAQTQVFRQNLSKYLKLLGSCLENGIQPRLLHKGIITHEQPAVEVYVNGFKLIQNKYIKSWEQSAQVSTEAAQQLRAYFKYLIDYLLKILV</sequence>
<proteinExistence type="predicted"/>
<dbReference type="KEGG" id="bsen:DP114_00185"/>
<evidence type="ECO:0000313" key="1">
    <source>
        <dbReference type="EMBL" id="QDL06536.1"/>
    </source>
</evidence>
<evidence type="ECO:0000313" key="2">
    <source>
        <dbReference type="Proteomes" id="UP000503129"/>
    </source>
</evidence>
<protein>
    <submittedName>
        <fullName evidence="1">Uncharacterized protein</fullName>
    </submittedName>
</protein>
<dbReference type="EMBL" id="CP030118">
    <property type="protein sequence ID" value="QDL06536.1"/>
    <property type="molecule type" value="Genomic_DNA"/>
</dbReference>
<organism evidence="1 2">
    <name type="scientific">Brasilonema sennae CENA114</name>
    <dbReference type="NCBI Taxonomy" id="415709"/>
    <lineage>
        <taxon>Bacteria</taxon>
        <taxon>Bacillati</taxon>
        <taxon>Cyanobacteriota</taxon>
        <taxon>Cyanophyceae</taxon>
        <taxon>Nostocales</taxon>
        <taxon>Scytonemataceae</taxon>
        <taxon>Brasilonema</taxon>
        <taxon>Bromeliae group (in: Brasilonema)</taxon>
    </lineage>
</organism>
<reference evidence="1 2" key="1">
    <citation type="submission" date="2018-06" db="EMBL/GenBank/DDBJ databases">
        <title>Comparative genomics of Brasilonema spp. strains.</title>
        <authorList>
            <person name="Alvarenga D.O."/>
            <person name="Fiore M.F."/>
            <person name="Varani A.M."/>
        </authorList>
    </citation>
    <scope>NUCLEOTIDE SEQUENCE [LARGE SCALE GENOMIC DNA]</scope>
    <source>
        <strain evidence="1 2">CENA114</strain>
    </source>
</reference>
<dbReference type="Proteomes" id="UP000503129">
    <property type="component" value="Chromosome"/>
</dbReference>
<dbReference type="RefSeq" id="WP_169263706.1">
    <property type="nucleotide sequence ID" value="NZ_CAWOXK010000001.1"/>
</dbReference>
<dbReference type="AlphaFoldDB" id="A0A856MC27"/>